<dbReference type="RefSeq" id="WP_134451516.1">
    <property type="nucleotide sequence ID" value="NZ_SOFY01000056.1"/>
</dbReference>
<sequence>MTVAASLMSYRENGAQLSSSDATGPWHSGRRLIGGALALCLILTLSACSDLQAHVREQALANARITIEKVSALAVENAIGLDIDSYVAAVTAGEAWPKPVFATVRQDMGQELPAWARGASFGAVIDQSGSYPVVRTNYAAQGQASAGSGFNSRIARVLVCVSIGVGYLGGRVDVNMPPSILAVECPADVQRYYGADELVTLDEVLAAPL</sequence>
<organism evidence="1 2">
    <name type="scientific">Cryobacterium shii</name>
    <dbReference type="NCBI Taxonomy" id="1259235"/>
    <lineage>
        <taxon>Bacteria</taxon>
        <taxon>Bacillati</taxon>
        <taxon>Actinomycetota</taxon>
        <taxon>Actinomycetes</taxon>
        <taxon>Micrococcales</taxon>
        <taxon>Microbacteriaceae</taxon>
        <taxon>Cryobacterium</taxon>
    </lineage>
</organism>
<accession>A0AAQ2C5S4</accession>
<name>A0AAQ2C5S4_9MICO</name>
<dbReference type="EMBL" id="SOFY01000056">
    <property type="protein sequence ID" value="TFC45916.1"/>
    <property type="molecule type" value="Genomic_DNA"/>
</dbReference>
<dbReference type="AlphaFoldDB" id="A0AAQ2C5S4"/>
<reference evidence="1 2" key="1">
    <citation type="submission" date="2019-03" db="EMBL/GenBank/DDBJ databases">
        <title>Genomics of glacier-inhabiting Cryobacterium strains.</title>
        <authorList>
            <person name="Liu Q."/>
            <person name="Xin Y.-H."/>
        </authorList>
    </citation>
    <scope>NUCLEOTIDE SEQUENCE [LARGE SCALE GENOMIC DNA]</scope>
    <source>
        <strain evidence="2">TMT1-22</strain>
    </source>
</reference>
<keyword evidence="2" id="KW-1185">Reference proteome</keyword>
<proteinExistence type="predicted"/>
<evidence type="ECO:0000313" key="1">
    <source>
        <dbReference type="EMBL" id="TFC45916.1"/>
    </source>
</evidence>
<comment type="caution">
    <text evidence="1">The sequence shown here is derived from an EMBL/GenBank/DDBJ whole genome shotgun (WGS) entry which is preliminary data.</text>
</comment>
<dbReference type="Proteomes" id="UP000297403">
    <property type="component" value="Unassembled WGS sequence"/>
</dbReference>
<protein>
    <submittedName>
        <fullName evidence="1">Uncharacterized protein</fullName>
    </submittedName>
</protein>
<gene>
    <name evidence="1" type="ORF">E3O49_10410</name>
</gene>
<evidence type="ECO:0000313" key="2">
    <source>
        <dbReference type="Proteomes" id="UP000297403"/>
    </source>
</evidence>